<protein>
    <submittedName>
        <fullName evidence="4">DUF3662 domain-containing protein</fullName>
    </submittedName>
</protein>
<dbReference type="Pfam" id="PF12401">
    <property type="entry name" value="FhaA_N"/>
    <property type="match status" value="1"/>
</dbReference>
<comment type="caution">
    <text evidence="4">The sequence shown here is derived from an EMBL/GenBank/DDBJ whole genome shotgun (WGS) entry which is preliminary data.</text>
</comment>
<dbReference type="SUPFAM" id="SSF49879">
    <property type="entry name" value="SMAD/FHA domain"/>
    <property type="match status" value="1"/>
</dbReference>
<proteinExistence type="predicted"/>
<dbReference type="InterPro" id="IPR042287">
    <property type="entry name" value="FhaA_N_sf"/>
</dbReference>
<feature type="domain" description="FHA" evidence="3">
    <location>
        <begin position="252"/>
        <end position="305"/>
    </location>
</feature>
<dbReference type="EMBL" id="JAAOIV010000007">
    <property type="protein sequence ID" value="NHN56165.1"/>
    <property type="molecule type" value="Genomic_DNA"/>
</dbReference>
<sequence>MGLFDKLEQRLERGVHGAFAKAFRSEVQPVELASAVRRAMDDRATNAGKGKRPIVPNLFGIELSTTDYDRLTAYEEQLADELKASAAEHAESQRYTPGGPLTVVFSERDDLETGVFAVRPSIARQAAALKDAPPKDAPDQPQHEPASEVANRTYDDPAAQRPEGAFALPGHRPAQSQVHAQAPAPTDERTHTADADTAGDHPIPRFEDQPDPAPAYDRTDPLRPSAAAPRRFKQRPYIDIDGDRYPLIGAITVIGRDDDVDIVLDDPGISRRHSEIRVTNDGPHLIAALSDLGSTNGTFVNGQPITSVHLTDGDRITVGRISMIFREGRRR</sequence>
<evidence type="ECO:0000256" key="1">
    <source>
        <dbReference type="ARBA" id="ARBA00022553"/>
    </source>
</evidence>
<feature type="compositionally biased region" description="Basic and acidic residues" evidence="2">
    <location>
        <begin position="186"/>
        <end position="208"/>
    </location>
</feature>
<dbReference type="AlphaFoldDB" id="A0A967B2G4"/>
<evidence type="ECO:0000256" key="2">
    <source>
        <dbReference type="SAM" id="MobiDB-lite"/>
    </source>
</evidence>
<feature type="compositionally biased region" description="Basic and acidic residues" evidence="2">
    <location>
        <begin position="132"/>
        <end position="146"/>
    </location>
</feature>
<dbReference type="InterPro" id="IPR008984">
    <property type="entry name" value="SMAD_FHA_dom_sf"/>
</dbReference>
<dbReference type="PROSITE" id="PS50006">
    <property type="entry name" value="FHA_DOMAIN"/>
    <property type="match status" value="1"/>
</dbReference>
<keyword evidence="1" id="KW-0597">Phosphoprotein</keyword>
<dbReference type="InterPro" id="IPR000253">
    <property type="entry name" value="FHA_dom"/>
</dbReference>
<evidence type="ECO:0000259" key="3">
    <source>
        <dbReference type="PROSITE" id="PS50006"/>
    </source>
</evidence>
<dbReference type="CDD" id="cd00060">
    <property type="entry name" value="FHA"/>
    <property type="match status" value="1"/>
</dbReference>
<feature type="region of interest" description="Disordered" evidence="2">
    <location>
        <begin position="127"/>
        <end position="234"/>
    </location>
</feature>
<evidence type="ECO:0000313" key="4">
    <source>
        <dbReference type="EMBL" id="NHN56165.1"/>
    </source>
</evidence>
<dbReference type="Gene3D" id="2.60.200.20">
    <property type="match status" value="1"/>
</dbReference>
<keyword evidence="5" id="KW-1185">Reference proteome</keyword>
<dbReference type="Pfam" id="PF00498">
    <property type="entry name" value="FHA"/>
    <property type="match status" value="1"/>
</dbReference>
<dbReference type="SMART" id="SM00240">
    <property type="entry name" value="FHA"/>
    <property type="match status" value="1"/>
</dbReference>
<dbReference type="InterPro" id="IPR050923">
    <property type="entry name" value="Cell_Proc_Reg/RNA_Proc"/>
</dbReference>
<dbReference type="Proteomes" id="UP000744769">
    <property type="component" value="Unassembled WGS sequence"/>
</dbReference>
<evidence type="ECO:0000313" key="5">
    <source>
        <dbReference type="Proteomes" id="UP000744769"/>
    </source>
</evidence>
<name>A0A967B2G4_9MICO</name>
<reference evidence="4" key="1">
    <citation type="submission" date="2020-03" db="EMBL/GenBank/DDBJ databases">
        <title>Draft sequencing of Calidifontibacter sp. DB0510.</title>
        <authorList>
            <person name="Kim D.-U."/>
        </authorList>
    </citation>
    <scope>NUCLEOTIDE SEQUENCE</scope>
    <source>
        <strain evidence="4">DB0510</strain>
    </source>
</reference>
<dbReference type="InterPro" id="IPR022128">
    <property type="entry name" value="FhaA_N"/>
</dbReference>
<dbReference type="PANTHER" id="PTHR23308">
    <property type="entry name" value="NUCLEAR INHIBITOR OF PROTEIN PHOSPHATASE-1"/>
    <property type="match status" value="1"/>
</dbReference>
<gene>
    <name evidence="4" type="ORF">G9U51_10290</name>
</gene>
<accession>A0A967B2G4</accession>
<dbReference type="Gene3D" id="3.30.2320.60">
    <property type="entry name" value="FhaA, phosphopeptide-binding domain (DUF3662)"/>
    <property type="match status" value="1"/>
</dbReference>
<organism evidence="4 5">
    <name type="scientific">Metallococcus carri</name>
    <dbReference type="NCBI Taxonomy" id="1656884"/>
    <lineage>
        <taxon>Bacteria</taxon>
        <taxon>Bacillati</taxon>
        <taxon>Actinomycetota</taxon>
        <taxon>Actinomycetes</taxon>
        <taxon>Micrococcales</taxon>
        <taxon>Dermacoccaceae</taxon>
        <taxon>Metallococcus</taxon>
    </lineage>
</organism>